<proteinExistence type="predicted"/>
<accession>A0A060SF94</accession>
<gene>
    <name evidence="2" type="ORF">BN946_scf185002.g41</name>
</gene>
<dbReference type="STRING" id="5643.A0A060SF94"/>
<dbReference type="OrthoDB" id="2666783at2759"/>
<dbReference type="Proteomes" id="UP000029665">
    <property type="component" value="Unassembled WGS sequence"/>
</dbReference>
<evidence type="ECO:0000313" key="3">
    <source>
        <dbReference type="Proteomes" id="UP000029665"/>
    </source>
</evidence>
<feature type="compositionally biased region" description="Polar residues" evidence="1">
    <location>
        <begin position="23"/>
        <end position="35"/>
    </location>
</feature>
<evidence type="ECO:0000313" key="2">
    <source>
        <dbReference type="EMBL" id="CDO72856.1"/>
    </source>
</evidence>
<feature type="compositionally biased region" description="Low complexity" evidence="1">
    <location>
        <begin position="51"/>
        <end position="60"/>
    </location>
</feature>
<keyword evidence="3" id="KW-1185">Reference proteome</keyword>
<dbReference type="AlphaFoldDB" id="A0A060SF94"/>
<protein>
    <submittedName>
        <fullName evidence="2">Uncharacterized protein</fullName>
    </submittedName>
</protein>
<name>A0A060SF94_PYCCI</name>
<comment type="caution">
    <text evidence="2">The sequence shown here is derived from an EMBL/GenBank/DDBJ whole genome shotgun (WGS) entry which is preliminary data.</text>
</comment>
<dbReference type="EMBL" id="CCBP010000118">
    <property type="protein sequence ID" value="CDO72856.1"/>
    <property type="molecule type" value="Genomic_DNA"/>
</dbReference>
<organism evidence="2 3">
    <name type="scientific">Pycnoporus cinnabarinus</name>
    <name type="common">Cinnabar-red polypore</name>
    <name type="synonym">Trametes cinnabarina</name>
    <dbReference type="NCBI Taxonomy" id="5643"/>
    <lineage>
        <taxon>Eukaryota</taxon>
        <taxon>Fungi</taxon>
        <taxon>Dikarya</taxon>
        <taxon>Basidiomycota</taxon>
        <taxon>Agaricomycotina</taxon>
        <taxon>Agaricomycetes</taxon>
        <taxon>Polyporales</taxon>
        <taxon>Polyporaceae</taxon>
        <taxon>Trametes</taxon>
    </lineage>
</organism>
<reference evidence="2" key="1">
    <citation type="submission" date="2014-01" db="EMBL/GenBank/DDBJ databases">
        <title>The genome of the white-rot fungus Pycnoporus cinnabarinus: a basidiomycete model with a versatile arsenal for lignocellulosic biomass breakdown.</title>
        <authorList>
            <person name="Levasseur A."/>
            <person name="Lomascolo A."/>
            <person name="Ruiz-Duenas F.J."/>
            <person name="Uzan E."/>
            <person name="Piumi F."/>
            <person name="Kues U."/>
            <person name="Ram A.F.J."/>
            <person name="Murat C."/>
            <person name="Haon M."/>
            <person name="Benoit I."/>
            <person name="Arfi Y."/>
            <person name="Chevret D."/>
            <person name="Drula E."/>
            <person name="Kwon M.J."/>
            <person name="Gouret P."/>
            <person name="Lesage-Meessen L."/>
            <person name="Lombard V."/>
            <person name="Mariette J."/>
            <person name="Noirot C."/>
            <person name="Park J."/>
            <person name="Patyshakuliyeva A."/>
            <person name="Wieneger R.A.B."/>
            <person name="Wosten H.A.B."/>
            <person name="Martin F."/>
            <person name="Coutinho P.M."/>
            <person name="de Vries R."/>
            <person name="Martinez A.T."/>
            <person name="Klopp C."/>
            <person name="Pontarotti P."/>
            <person name="Henrissat B."/>
            <person name="Record E."/>
        </authorList>
    </citation>
    <scope>NUCLEOTIDE SEQUENCE [LARGE SCALE GENOMIC DNA]</scope>
    <source>
        <strain evidence="2">BRFM137</strain>
    </source>
</reference>
<dbReference type="HOGENOM" id="CLU_903561_0_0_1"/>
<feature type="region of interest" description="Disordered" evidence="1">
    <location>
        <begin position="1"/>
        <end position="79"/>
    </location>
</feature>
<evidence type="ECO:0000256" key="1">
    <source>
        <dbReference type="SAM" id="MobiDB-lite"/>
    </source>
</evidence>
<sequence length="308" mass="33014">MSTVGSVEDDSPMSPLKKLMNLRTPNHSRNTSASSLPRITQQQPPPPKQQPRPLLLNPNPFKDPLSRHGTPETAFSGSTFMSGSGSVGVARMAPGPFVHRGPTNPFVQYTGIPAQAHRPPGSQTNRLGTPQMYGRAHVYPGAPCADYAGMPERAHSATPSASSIHSMAPSIQFTDASGNTYVHPAALTPSHPSNGNDPHAAARLPPTAHLRSASDPYVRSYSAEPRIRLHGADDDVVLPNPYAGGAEIRRYGSVPHVRSGGFVGFRPQGVAHVDSPGSRVQMRDIEHGQRSPGDNSWMEAVMRAAWQR</sequence>